<dbReference type="PANTHER" id="PTHR47018:SF3">
    <property type="entry name" value="MYCBP-ASSOCIATED PROTEIN"/>
    <property type="match status" value="1"/>
</dbReference>
<proteinExistence type="predicted"/>
<evidence type="ECO:0000313" key="3">
    <source>
        <dbReference type="Proteomes" id="UP000230750"/>
    </source>
</evidence>
<sequence>MDPVICLKRPSSVDTTLCILCQERGGKLSKPGTQGMNTLTKATATRRKSKNDNFREVTDRLTGLLNSEPIPALTWHMKCYRPYTDSTKLKRLEPICSSSKSADDEASSSTPSQTWSSKRRSSVAPINWKLCMFCQKFTQQRLRSIMSLELSENILTDAKFHQTMGIHLSGINDLIAAEGQYHLECLGYFRRSVAKTRSSAGTEFSDVPMEWLCTELRYAAEKGHVLCLDDVWNRYMTIAEESNIPIPKSFISRRANFTTKLRSKVEDVITFVVSEGPRSETRTVLLPIKYTGSVMYICQSTAEAKDDDLLTIPPYVPEDDTFISLVHVALKIRGDLMAKGHKGLSVSEEDSLECIPDSLYLFLNLVFNGTTQLENENIGEGERENTMKQSILSTAQDIVYVASGGKKWTPKHIGLASTLHQATRSKVLVDLFHKAGHTLSYKQVLQLDTALAESTLKSMDPQTGAVMPPNIMQDRFMHFTADNIDILDETLDGKNTFHATQMAVWQRGPSNDVRLNDITRSSTSSQTLKVPDAMDTLIPVSKPVQKTEPVLPECCEQDIVLEQSECATKCAREAFATDLTFNILRQRGTVTSSWTVFNEKISSQSQPMTSVGYMPIIQAPAHEYDTLNTVVRRCFQVSAHAGQEFTVLTVDQALYCKLMELKWAHPEEYKNLIPRLGGLHISMNFLNVIGTHMEGSGLAEVWIEAGIFGQNTAQQAMNGKSYNKATRAHKLTVQALWRLLGPSILHHIDATDKQMYGDISQADTQDLIGILNSKSFGRIMENFEERDERRMSTLDFWWKYIKMVETLLMFTRAQRDGVWDLHLFAFREMLPYFLRYDHYNYGRWGPVYLAEMSQLPADVLTEFQRGNFVVKGSNRRFNQVDPDQAQEWLNGTGKRGGGIVGITKTSSALTRWALSYNLRSHIALETRRMYHMSHTDRHCRNEEMPSRQEKDNTDEQSLVSVFQRFKVFDPTVQPTALQSIVTKDLADEQIQDSLLNAQTYGKQQLQEFVKDRLVIDLNKSSPNKSLYDPITKNNAPTFETLYEVKISGSDKDKTKILKTDRNILQRLIIAYAGGRKVDLDTVLKHELMPVPLALANVNGTLRTGNKAILADVITAEVECPANIDFNKSTACLVIDGQVRVIAVGKPTNAKTFGDLADEFTKSIYQSGSNIVE</sequence>
<protein>
    <submittedName>
        <fullName evidence="2">Uncharacterized protein</fullName>
    </submittedName>
</protein>
<name>A0A2G8LDZ3_STIJA</name>
<dbReference type="AlphaFoldDB" id="A0A2G8LDZ3"/>
<keyword evidence="3" id="KW-1185">Reference proteome</keyword>
<feature type="region of interest" description="Disordered" evidence="1">
    <location>
        <begin position="99"/>
        <end position="118"/>
    </location>
</feature>
<dbReference type="PANTHER" id="PTHR47018">
    <property type="entry name" value="CXC DOMAIN-CONTAINING PROTEIN-RELATED"/>
    <property type="match status" value="1"/>
</dbReference>
<reference evidence="2 3" key="1">
    <citation type="journal article" date="2017" name="PLoS Biol.">
        <title>The sea cucumber genome provides insights into morphological evolution and visceral regeneration.</title>
        <authorList>
            <person name="Zhang X."/>
            <person name="Sun L."/>
            <person name="Yuan J."/>
            <person name="Sun Y."/>
            <person name="Gao Y."/>
            <person name="Zhang L."/>
            <person name="Li S."/>
            <person name="Dai H."/>
            <person name="Hamel J.F."/>
            <person name="Liu C."/>
            <person name="Yu Y."/>
            <person name="Liu S."/>
            <person name="Lin W."/>
            <person name="Guo K."/>
            <person name="Jin S."/>
            <person name="Xu P."/>
            <person name="Storey K.B."/>
            <person name="Huan P."/>
            <person name="Zhang T."/>
            <person name="Zhou Y."/>
            <person name="Zhang J."/>
            <person name="Lin C."/>
            <person name="Li X."/>
            <person name="Xing L."/>
            <person name="Huo D."/>
            <person name="Sun M."/>
            <person name="Wang L."/>
            <person name="Mercier A."/>
            <person name="Li F."/>
            <person name="Yang H."/>
            <person name="Xiang J."/>
        </authorList>
    </citation>
    <scope>NUCLEOTIDE SEQUENCE [LARGE SCALE GENOMIC DNA]</scope>
    <source>
        <strain evidence="2">Shaxun</strain>
        <tissue evidence="2">Muscle</tissue>
    </source>
</reference>
<comment type="caution">
    <text evidence="2">The sequence shown here is derived from an EMBL/GenBank/DDBJ whole genome shotgun (WGS) entry which is preliminary data.</text>
</comment>
<dbReference type="EMBL" id="MRZV01000111">
    <property type="protein sequence ID" value="PIK58489.1"/>
    <property type="molecule type" value="Genomic_DNA"/>
</dbReference>
<dbReference type="OrthoDB" id="5957431at2759"/>
<feature type="compositionally biased region" description="Low complexity" evidence="1">
    <location>
        <begin position="107"/>
        <end position="116"/>
    </location>
</feature>
<gene>
    <name evidence="2" type="ORF">BSL78_04569</name>
</gene>
<dbReference type="Proteomes" id="UP000230750">
    <property type="component" value="Unassembled WGS sequence"/>
</dbReference>
<feature type="compositionally biased region" description="Basic and acidic residues" evidence="1">
    <location>
        <begin position="935"/>
        <end position="953"/>
    </location>
</feature>
<accession>A0A2G8LDZ3</accession>
<feature type="region of interest" description="Disordered" evidence="1">
    <location>
        <begin position="935"/>
        <end position="955"/>
    </location>
</feature>
<organism evidence="2 3">
    <name type="scientific">Stichopus japonicus</name>
    <name type="common">Sea cucumber</name>
    <dbReference type="NCBI Taxonomy" id="307972"/>
    <lineage>
        <taxon>Eukaryota</taxon>
        <taxon>Metazoa</taxon>
        <taxon>Echinodermata</taxon>
        <taxon>Eleutherozoa</taxon>
        <taxon>Echinozoa</taxon>
        <taxon>Holothuroidea</taxon>
        <taxon>Aspidochirotacea</taxon>
        <taxon>Aspidochirotida</taxon>
        <taxon>Stichopodidae</taxon>
        <taxon>Apostichopus</taxon>
    </lineage>
</organism>
<evidence type="ECO:0000256" key="1">
    <source>
        <dbReference type="SAM" id="MobiDB-lite"/>
    </source>
</evidence>
<evidence type="ECO:0000313" key="2">
    <source>
        <dbReference type="EMBL" id="PIK58489.1"/>
    </source>
</evidence>